<dbReference type="EMBL" id="KF123076">
    <property type="protein sequence ID" value="AIA90376.1"/>
    <property type="molecule type" value="Genomic_DNA"/>
</dbReference>
<evidence type="ECO:0000256" key="1">
    <source>
        <dbReference type="SAM" id="MobiDB-lite"/>
    </source>
</evidence>
<protein>
    <submittedName>
        <fullName evidence="2">CAZy families GH93 protein</fullName>
    </submittedName>
</protein>
<dbReference type="SUPFAM" id="SSF75005">
    <property type="entry name" value="Arabinanase/levansucrase/invertase"/>
    <property type="match status" value="1"/>
</dbReference>
<dbReference type="Gene3D" id="2.120.10.10">
    <property type="match status" value="1"/>
</dbReference>
<sequence>MLLADGTLYCYYADEREKNRNMLQVISVRSTTDLSTWSERTLVSGVPDTYRRPGMFVSTGKMPDGMYRAVIEVVGPHDVPIHLLESDSPAQWGDPQTSGAARVR</sequence>
<dbReference type="InterPro" id="IPR023296">
    <property type="entry name" value="Glyco_hydro_beta-prop_sf"/>
</dbReference>
<accession>A0A060CCE3</accession>
<feature type="compositionally biased region" description="Polar residues" evidence="1">
    <location>
        <begin position="94"/>
        <end position="104"/>
    </location>
</feature>
<evidence type="ECO:0000313" key="2">
    <source>
        <dbReference type="EMBL" id="AIA90376.1"/>
    </source>
</evidence>
<dbReference type="PANTHER" id="PTHR38792:SF3">
    <property type="entry name" value="BNR_ASP-BOX REPEAT DOMAIN PROTEIN (AFU_ORTHOLOGUE AFUA_7G06430)-RELATED"/>
    <property type="match status" value="1"/>
</dbReference>
<organism evidence="2">
    <name type="scientific">uncultured Haloterrigena sp</name>
    <dbReference type="NCBI Taxonomy" id="1432427"/>
    <lineage>
        <taxon>Archaea</taxon>
        <taxon>Methanobacteriati</taxon>
        <taxon>Methanobacteriota</taxon>
        <taxon>Stenosarchaea group</taxon>
        <taxon>Halobacteria</taxon>
        <taxon>Halobacteriales</taxon>
        <taxon>Natrialbaceae</taxon>
        <taxon>Haloterrigena</taxon>
        <taxon>environmental samples</taxon>
    </lineage>
</organism>
<dbReference type="PANTHER" id="PTHR38792">
    <property type="entry name" value="BNR/ASP-BOX REPEAT DOMAIN PROTEIN (AFU_ORTHOLOGUE AFUA_7G06430)-RELATED"/>
    <property type="match status" value="1"/>
</dbReference>
<feature type="region of interest" description="Disordered" evidence="1">
    <location>
        <begin position="84"/>
        <end position="104"/>
    </location>
</feature>
<reference evidence="2" key="1">
    <citation type="journal article" date="2013" name="Environ. Microbiol.">
        <title>Seasonally variable intestinal metagenomes of the red palm weevil (Rhynchophorus ferrugineus).</title>
        <authorList>
            <person name="Jia S."/>
            <person name="Zhang X."/>
            <person name="Zhang G."/>
            <person name="Yin A."/>
            <person name="Zhang S."/>
            <person name="Li F."/>
            <person name="Wang L."/>
            <person name="Zhao D."/>
            <person name="Yun Q."/>
            <person name="Tala"/>
            <person name="Wang J."/>
            <person name="Sun G."/>
            <person name="Baabdullah M."/>
            <person name="Yu X."/>
            <person name="Hu S."/>
            <person name="Al-Mssallem I.S."/>
            <person name="Yu J."/>
        </authorList>
    </citation>
    <scope>NUCLEOTIDE SEQUENCE</scope>
</reference>
<dbReference type="AlphaFoldDB" id="A0A060CCE3"/>
<name>A0A060CCE3_9EURY</name>
<proteinExistence type="predicted"/>